<evidence type="ECO:0000256" key="1">
    <source>
        <dbReference type="ARBA" id="ARBA00006847"/>
    </source>
</evidence>
<evidence type="ECO:0000259" key="9">
    <source>
        <dbReference type="PROSITE" id="PS51643"/>
    </source>
</evidence>
<dbReference type="InterPro" id="IPR038257">
    <property type="entry name" value="CRISPR-assoc_Cas3_HD_sf"/>
</dbReference>
<comment type="similarity">
    <text evidence="2">In the central section; belongs to the CRISPR-associated helicase Cas3 family.</text>
</comment>
<keyword evidence="8" id="KW-0051">Antiviral defense</keyword>
<evidence type="ECO:0000313" key="11">
    <source>
        <dbReference type="Proteomes" id="UP000077763"/>
    </source>
</evidence>
<evidence type="ECO:0000313" key="10">
    <source>
        <dbReference type="EMBL" id="OAI02421.1"/>
    </source>
</evidence>
<dbReference type="Pfam" id="PF21384">
    <property type="entry name" value="Cas3_I-F_Cas2"/>
    <property type="match status" value="1"/>
</dbReference>
<dbReference type="GO" id="GO:0016787">
    <property type="term" value="F:hydrolase activity"/>
    <property type="evidence" value="ECO:0007669"/>
    <property type="project" value="UniProtKB-KW"/>
</dbReference>
<dbReference type="EMBL" id="LUUH01000062">
    <property type="protein sequence ID" value="OAI02421.1"/>
    <property type="molecule type" value="Genomic_DNA"/>
</dbReference>
<comment type="similarity">
    <text evidence="1">In the N-terminal section; belongs to the CRISPR-associated nuclease Cas3-HD family.</text>
</comment>
<dbReference type="InterPro" id="IPR054712">
    <property type="entry name" value="Cas3-like_dom"/>
</dbReference>
<dbReference type="Proteomes" id="UP000077763">
    <property type="component" value="Unassembled WGS sequence"/>
</dbReference>
<keyword evidence="6" id="KW-0347">Helicase</keyword>
<dbReference type="NCBIfam" id="TIGR02562">
    <property type="entry name" value="cas3_yersinia"/>
    <property type="match status" value="1"/>
</dbReference>
<dbReference type="InterPro" id="IPR006483">
    <property type="entry name" value="CRISPR-assoc_Cas3_HD"/>
</dbReference>
<name>A0A177M9V0_METMH</name>
<keyword evidence="4" id="KW-0547">Nucleotide-binding</keyword>
<dbReference type="GO" id="GO:0005524">
    <property type="term" value="F:ATP binding"/>
    <property type="evidence" value="ECO:0007669"/>
    <property type="project" value="UniProtKB-KW"/>
</dbReference>
<organism evidence="10 11">
    <name type="scientific">Methylomonas methanica</name>
    <dbReference type="NCBI Taxonomy" id="421"/>
    <lineage>
        <taxon>Bacteria</taxon>
        <taxon>Pseudomonadati</taxon>
        <taxon>Pseudomonadota</taxon>
        <taxon>Gammaproteobacteria</taxon>
        <taxon>Methylococcales</taxon>
        <taxon>Methylococcaceae</taxon>
        <taxon>Methylomonas</taxon>
    </lineage>
</organism>
<dbReference type="GO" id="GO:0051607">
    <property type="term" value="P:defense response to virus"/>
    <property type="evidence" value="ECO:0007669"/>
    <property type="project" value="UniProtKB-KW"/>
</dbReference>
<dbReference type="AlphaFoldDB" id="A0A177M9V0"/>
<dbReference type="InterPro" id="IPR013395">
    <property type="entry name" value="CRISPR-assoc_Cas3_yers"/>
</dbReference>
<dbReference type="GO" id="GO:0046872">
    <property type="term" value="F:metal ion binding"/>
    <property type="evidence" value="ECO:0007669"/>
    <property type="project" value="UniProtKB-KW"/>
</dbReference>
<evidence type="ECO:0000256" key="3">
    <source>
        <dbReference type="ARBA" id="ARBA00022723"/>
    </source>
</evidence>
<reference evidence="10 11" key="1">
    <citation type="submission" date="2016-03" db="EMBL/GenBank/DDBJ databases">
        <authorList>
            <person name="Ploux O."/>
        </authorList>
    </citation>
    <scope>NUCLEOTIDE SEQUENCE [LARGE SCALE GENOMIC DNA]</scope>
    <source>
        <strain evidence="10 11">R-45371</strain>
    </source>
</reference>
<keyword evidence="7" id="KW-0067">ATP-binding</keyword>
<dbReference type="PROSITE" id="PS51643">
    <property type="entry name" value="HD_CAS3"/>
    <property type="match status" value="1"/>
</dbReference>
<evidence type="ECO:0000256" key="4">
    <source>
        <dbReference type="ARBA" id="ARBA00022741"/>
    </source>
</evidence>
<feature type="domain" description="HD Cas3-type" evidence="9">
    <location>
        <begin position="102"/>
        <end position="274"/>
    </location>
</feature>
<gene>
    <name evidence="10" type="ORF">A1353_16655</name>
</gene>
<dbReference type="Pfam" id="PF22590">
    <property type="entry name" value="Cas3-like_C_2"/>
    <property type="match status" value="1"/>
</dbReference>
<dbReference type="Gene3D" id="1.10.3210.30">
    <property type="match status" value="1"/>
</dbReference>
<evidence type="ECO:0000256" key="2">
    <source>
        <dbReference type="ARBA" id="ARBA00009046"/>
    </source>
</evidence>
<accession>A0A177M9V0</accession>
<sequence length="1107" mass="125888">MMVTFVSQCQKKALARTRRVLDAFANRIGDNTWQTVITEEGLQAVKKLLRKTATKSTAVSCHWLRSRSRSELVWIVGNRRRFNSEGIVPVNSTQKTVVNNHWESDWHYLPLIKALTTLAALFHDWGKASLCFQNKLSSKQPPDPLRHEWMSLMLLKAFINGATGDAEWLKRMADGVIDEHAIQQAVCQVGKKPMEGLPDVAGLIAWLVVTHHKLPDFRNKDAAKAWQDEPAPNLRKTLAYITADWGYQNEADADRLNQCFEFPHGLLSQSAPWLTQLQIAATKLQACLPMLEQTMADGSYRLVLHYSRLSLMLGDHNYSSQEADKSWQKILPLYANTDKHGELKQLLDEHLVRVAKQAVTVARRLPIFESEPPPVYDIKRLKQKSTDARFRWQDQAVAAIKTWKTARNLAETRFGFFAVNMASTGCGKTLANAKIMQALSKDGESLRYALALGLRTLTLQTGDEYRKRIGLDNSELAVLIGSRAVLELHNQARQKTEAIAADEKSGSESAEEWWDDNDVDFDIPDQALSALSTLWTDRAGKIDQRKQKFLYAPVLACTIDHLMAATETRRGGRYILPSLRLMSSDLVIDEIDDFDGDDLIAIGRLIHLAGMSGCKVMISSATIPPALVEGYFNAYREGWRLFAQARGLHSQIGCAWIDESGCEIATLQNADIQAYRQTHWSFVEKRSAKLQNIRQSPAKRIAEIVDFSLPEDNSLSVEQVYFKTIQQAVVDQHRRHAEPEPHSGKRVSFGVVRMANIPPCIALTRCLAQAQDWPEDIEIRIMAYHSQQVLLLRHEQERHLDAVLKRDQPTAVFDDSVIRRHIDRCQADNLIFILVATPVEEVGRDHDFDWAVVEPSSYRSIIQLAGRVLRHRPQTPKAPNIGLLQYNLKALLQGDDLPAFCRPGFESPRQRLATHDLKRLIPAEQLQAITAAPRIQCNAELRPAENLADLEHHCIQNLLTSYGQCGPESLQGWLGGCWWLTALPQHLTPFRQSDKQCILFDVPNENFDWQFVEKLQQGGTNTVENTYKIERVALSELERERWWLHRDYAELLERHAEEKGWTPTETALRYGEINVRIDDNDLLSGERFVFAYCQKLGFWKPGKDQRR</sequence>
<evidence type="ECO:0000256" key="7">
    <source>
        <dbReference type="ARBA" id="ARBA00022840"/>
    </source>
</evidence>
<evidence type="ECO:0000256" key="5">
    <source>
        <dbReference type="ARBA" id="ARBA00022801"/>
    </source>
</evidence>
<dbReference type="RefSeq" id="WP_064037256.1">
    <property type="nucleotide sequence ID" value="NZ_LUUH01000062.1"/>
</dbReference>
<dbReference type="GO" id="GO:0004386">
    <property type="term" value="F:helicase activity"/>
    <property type="evidence" value="ECO:0007669"/>
    <property type="project" value="UniProtKB-KW"/>
</dbReference>
<keyword evidence="5" id="KW-0378">Hydrolase</keyword>
<protein>
    <recommendedName>
        <fullName evidence="9">HD Cas3-type domain-containing protein</fullName>
    </recommendedName>
</protein>
<dbReference type="Pfam" id="PF18019">
    <property type="entry name" value="Cas3_HD"/>
    <property type="match status" value="1"/>
</dbReference>
<evidence type="ECO:0000256" key="8">
    <source>
        <dbReference type="ARBA" id="ARBA00023118"/>
    </source>
</evidence>
<keyword evidence="3" id="KW-0479">Metal-binding</keyword>
<proteinExistence type="inferred from homology"/>
<evidence type="ECO:0000256" key="6">
    <source>
        <dbReference type="ARBA" id="ARBA00022806"/>
    </source>
</evidence>
<dbReference type="SUPFAM" id="SSF52540">
    <property type="entry name" value="P-loop containing nucleoside triphosphate hydrolases"/>
    <property type="match status" value="1"/>
</dbReference>
<dbReference type="InterPro" id="IPR048823">
    <property type="entry name" value="Cas3_I-F_Cas2"/>
</dbReference>
<comment type="caution">
    <text evidence="10">The sequence shown here is derived from an EMBL/GenBank/DDBJ whole genome shotgun (WGS) entry which is preliminary data.</text>
</comment>
<dbReference type="InterPro" id="IPR027417">
    <property type="entry name" value="P-loop_NTPase"/>
</dbReference>